<dbReference type="RefSeq" id="WP_052405845.1">
    <property type="nucleotide sequence ID" value="NZ_BBLU01000007.1"/>
</dbReference>
<keyword evidence="6 7" id="KW-0131">Cell cycle</keyword>
<organism evidence="9 10">
    <name type="scientific">Demequina mangrovi</name>
    <dbReference type="NCBI Taxonomy" id="1043493"/>
    <lineage>
        <taxon>Bacteria</taxon>
        <taxon>Bacillati</taxon>
        <taxon>Actinomycetota</taxon>
        <taxon>Actinomycetes</taxon>
        <taxon>Micrococcales</taxon>
        <taxon>Demequinaceae</taxon>
        <taxon>Demequina</taxon>
    </lineage>
</organism>
<reference evidence="10" key="1">
    <citation type="submission" date="2016-10" db="EMBL/GenBank/DDBJ databases">
        <authorList>
            <person name="Varghese N."/>
        </authorList>
    </citation>
    <scope>NUCLEOTIDE SEQUENCE [LARGE SCALE GENOMIC DNA]</scope>
    <source>
        <strain evidence="10">DSM 24868</strain>
    </source>
</reference>
<feature type="region of interest" description="Disordered" evidence="8">
    <location>
        <begin position="1"/>
        <end position="24"/>
    </location>
</feature>
<evidence type="ECO:0000256" key="4">
    <source>
        <dbReference type="ARBA" id="ARBA00022989"/>
    </source>
</evidence>
<evidence type="ECO:0000256" key="3">
    <source>
        <dbReference type="ARBA" id="ARBA00022692"/>
    </source>
</evidence>
<dbReference type="GO" id="GO:0051301">
    <property type="term" value="P:cell division"/>
    <property type="evidence" value="ECO:0007669"/>
    <property type="project" value="UniProtKB-UniRule"/>
</dbReference>
<gene>
    <name evidence="7" type="primary">crgA</name>
    <name evidence="9" type="ORF">SAMN05421637_2235</name>
</gene>
<keyword evidence="5 7" id="KW-0472">Membrane</keyword>
<dbReference type="STRING" id="1043493.SAMN05421637_2235"/>
<dbReference type="Pfam" id="PF06781">
    <property type="entry name" value="CrgA"/>
    <property type="match status" value="1"/>
</dbReference>
<feature type="transmembrane region" description="Helical" evidence="7">
    <location>
        <begin position="28"/>
        <end position="50"/>
    </location>
</feature>
<dbReference type="HAMAP" id="MF_00631">
    <property type="entry name" value="CrgA"/>
    <property type="match status" value="1"/>
</dbReference>
<dbReference type="EMBL" id="FNZI01000005">
    <property type="protein sequence ID" value="SEJ57044.1"/>
    <property type="molecule type" value="Genomic_DNA"/>
</dbReference>
<evidence type="ECO:0000256" key="2">
    <source>
        <dbReference type="ARBA" id="ARBA00022618"/>
    </source>
</evidence>
<evidence type="ECO:0000256" key="5">
    <source>
        <dbReference type="ARBA" id="ARBA00023136"/>
    </source>
</evidence>
<proteinExistence type="inferred from homology"/>
<protein>
    <recommendedName>
        <fullName evidence="7">Cell division protein CrgA</fullName>
    </recommendedName>
</protein>
<evidence type="ECO:0000256" key="7">
    <source>
        <dbReference type="HAMAP-Rule" id="MF_00631"/>
    </source>
</evidence>
<dbReference type="AlphaFoldDB" id="A0A1H6ZXZ1"/>
<evidence type="ECO:0000313" key="9">
    <source>
        <dbReference type="EMBL" id="SEJ57044.1"/>
    </source>
</evidence>
<name>A0A1H6ZXZ1_9MICO</name>
<dbReference type="GO" id="GO:0005886">
    <property type="term" value="C:plasma membrane"/>
    <property type="evidence" value="ECO:0007669"/>
    <property type="project" value="UniProtKB-SubCell"/>
</dbReference>
<keyword evidence="3 7" id="KW-0812">Transmembrane</keyword>
<evidence type="ECO:0000256" key="1">
    <source>
        <dbReference type="ARBA" id="ARBA00022475"/>
    </source>
</evidence>
<dbReference type="InterPro" id="IPR009619">
    <property type="entry name" value="CrgA"/>
</dbReference>
<keyword evidence="1 7" id="KW-1003">Cell membrane</keyword>
<dbReference type="Proteomes" id="UP000183315">
    <property type="component" value="Unassembled WGS sequence"/>
</dbReference>
<accession>A0A1H6ZXZ1</accession>
<sequence length="82" mass="9067">MARSKKSDAKVYKAPRNLGKPQSDNPKWLLPTALTLLVAGPVWIVVYYVTKANWPIPGIGDMNLIVGFVLMAVGMGLLTRWK</sequence>
<feature type="compositionally biased region" description="Basic and acidic residues" evidence="8">
    <location>
        <begin position="1"/>
        <end position="11"/>
    </location>
</feature>
<keyword evidence="2 7" id="KW-0132">Cell division</keyword>
<comment type="function">
    <text evidence="7">Involved in cell division.</text>
</comment>
<keyword evidence="4 7" id="KW-1133">Transmembrane helix</keyword>
<feature type="transmembrane region" description="Helical" evidence="7">
    <location>
        <begin position="62"/>
        <end position="81"/>
    </location>
</feature>
<evidence type="ECO:0000313" key="10">
    <source>
        <dbReference type="Proteomes" id="UP000183315"/>
    </source>
</evidence>
<comment type="subcellular location">
    <subcellularLocation>
        <location evidence="7">Cell membrane</location>
        <topology evidence="7">Multi-pass membrane protein</topology>
    </subcellularLocation>
</comment>
<keyword evidence="10" id="KW-1185">Reference proteome</keyword>
<evidence type="ECO:0000256" key="8">
    <source>
        <dbReference type="SAM" id="MobiDB-lite"/>
    </source>
</evidence>
<evidence type="ECO:0000256" key="6">
    <source>
        <dbReference type="ARBA" id="ARBA00023306"/>
    </source>
</evidence>
<comment type="similarity">
    <text evidence="7">Belongs to the CrgA family.</text>
</comment>